<keyword evidence="4" id="KW-0572">Peptidoglycan-anchor</keyword>
<evidence type="ECO:0000256" key="5">
    <source>
        <dbReference type="SAM" id="Coils"/>
    </source>
</evidence>
<evidence type="ECO:0000313" key="10">
    <source>
        <dbReference type="Proteomes" id="UP000011912"/>
    </source>
</evidence>
<dbReference type="InterPro" id="IPR027607">
    <property type="entry name" value="Surf_Exclu_SEC10/PgrA"/>
</dbReference>
<accession>M5J5X1</accession>
<feature type="compositionally biased region" description="Basic and acidic residues" evidence="6">
    <location>
        <begin position="120"/>
        <end position="135"/>
    </location>
</feature>
<feature type="chain" id="PRO_5004068002" evidence="7">
    <location>
        <begin position="33"/>
        <end position="1047"/>
    </location>
</feature>
<sequence length="1047" mass="112567">MVSHNTKKALTIAGAGLATLAGSSVLSSNVSADNVAPDTTDVTNTTTDTPQAQHEAALKALDEAKAKDEQATQVLNDAKKEADQAQANKDQAQDAVNQQQGQVDQAQKDTNQAQETVNKAQDDVAKAQESAKDATPENIANTEKAIKDQQDKIHQDATAVDQATQAVRDANQNVDQAQQTADQAQTNVNDKQSATDKAQQDLDKANEALADNDVEKAQNDYNQAQANTKQAQQDDANAKQAVTDTQNALEQANQKVGDALNTATEAQKTADNAQADYDAKNQAVNQSQQKVNKDLADIKAVEEAMANQNVINLPDGYVDALKAYEKDQSSQNDEALINLGKKGMDLNEYHASEADKNRKIVYSPNEPLSDDVEIELTQFTAQLLNQIITQFGSPKYVINGGSLALAREVSKRYDADKWNTFDKNDHDRAAINNAAKDLGIYYSVNLKGNAYENLLSGDYFTREPKERTTTMADLKAQIYKAITVMLFQDSDGNQWGHATALTGFRRGIDEQISSPLELGVMIDAMYQTHILSVSEDSHKYDPSDIYSNIQENSKYNQLAQTTYSVPDANKLAEQKAQLQTQLKADQTDLGSKQQVASEALTVKQQADKDLATANQNLATARTSQQQAQQAASAAKTTADQAAQALTTATNNEQAAKEKLAAVSADEATKQEAVNQAQAALKAAQDELAQAQQDLATKQAALKDAQNDLATKQTAVKTAQDQEQADRDQLTKLQQQLADYQNAPVLVQAAQDKLAQAQQDLATKQTALKDAQDALATKQTALKEAQDNFDQAQAKLDTAQANKDQADQELAAAIEAAKTNAEKYGNQVVVNPVSVTEGAKELPELTLANPQALPVSHNTMALFARVAQSLTALPYGTTVAWNDATKALADMQKAGQYTEQALVTFPDGTTKVVDFKLTVTAVAKETTPSQPNTSHHQDNIEPLDGITDAQKASFAGYHVLDGRVVDANGKPVAGWTIRQGIIYNAEGVAVAKVGTPMATPTKAETTLKRTTTLPQTGEDESSWLSALGLTVLGTVSALGATLGLRKQN</sequence>
<evidence type="ECO:0000256" key="7">
    <source>
        <dbReference type="SAM" id="SignalP"/>
    </source>
</evidence>
<reference evidence="9 10" key="1">
    <citation type="journal article" date="2013" name="Genome Announc.">
        <title>Genome Sequence of Lactobacillus saerimneri 30a (Formerly Lactobacillus sp. Strain 30a), a Reference Lactic Acid Bacterium Strain Producing Biogenic Amines.</title>
        <authorList>
            <person name="Romano A."/>
            <person name="Trip H."/>
            <person name="Campbell-Sills H."/>
            <person name="Bouchez O."/>
            <person name="Sherman D."/>
            <person name="Lolkema J.S."/>
            <person name="Lucas P.M."/>
        </authorList>
    </citation>
    <scope>NUCLEOTIDE SEQUENCE [LARGE SCALE GENOMIC DNA]</scope>
    <source>
        <strain evidence="9 10">30a</strain>
    </source>
</reference>
<dbReference type="NCBIfam" id="TIGR04320">
    <property type="entry name" value="Surf_Exclu_PgrA"/>
    <property type="match status" value="1"/>
</dbReference>
<keyword evidence="1" id="KW-0134">Cell wall</keyword>
<dbReference type="InterPro" id="IPR059115">
    <property type="entry name" value="Rib"/>
</dbReference>
<feature type="signal peptide" evidence="7">
    <location>
        <begin position="1"/>
        <end position="32"/>
    </location>
</feature>
<keyword evidence="3 7" id="KW-0732">Signal</keyword>
<feature type="domain" description="Gram-positive cocci surface proteins LPxTG" evidence="8">
    <location>
        <begin position="1012"/>
        <end position="1047"/>
    </location>
</feature>
<name>M5J5X1_9LACO</name>
<feature type="compositionally biased region" description="Low complexity" evidence="6">
    <location>
        <begin position="32"/>
        <end position="50"/>
    </location>
</feature>
<keyword evidence="10" id="KW-1185">Reference proteome</keyword>
<evidence type="ECO:0000256" key="1">
    <source>
        <dbReference type="ARBA" id="ARBA00022512"/>
    </source>
</evidence>
<gene>
    <name evidence="9" type="ORF">D271_07270</name>
</gene>
<evidence type="ECO:0000313" key="9">
    <source>
        <dbReference type="EMBL" id="EKW98790.1"/>
    </source>
</evidence>
<dbReference type="Proteomes" id="UP000011912">
    <property type="component" value="Unassembled WGS sequence"/>
</dbReference>
<dbReference type="InterPro" id="IPR019931">
    <property type="entry name" value="LPXTG_anchor"/>
</dbReference>
<keyword evidence="5" id="KW-0175">Coiled coil</keyword>
<protein>
    <submittedName>
        <fullName evidence="9">Transposon related peptidoglycan linked protein (LPXTG motif)</fullName>
    </submittedName>
</protein>
<dbReference type="STRING" id="1227363.D271_07270"/>
<dbReference type="NCBIfam" id="TIGR01167">
    <property type="entry name" value="LPXTG_anchor"/>
    <property type="match status" value="1"/>
</dbReference>
<keyword evidence="2" id="KW-0964">Secreted</keyword>
<dbReference type="Pfam" id="PF00746">
    <property type="entry name" value="Gram_pos_anchor"/>
    <property type="match status" value="1"/>
</dbReference>
<dbReference type="RefSeq" id="WP_009554961.1">
    <property type="nucleotide sequence ID" value="NZ_ANAG01000017.1"/>
</dbReference>
<feature type="compositionally biased region" description="Polar residues" evidence="6">
    <location>
        <begin position="110"/>
        <end position="119"/>
    </location>
</feature>
<evidence type="ECO:0000256" key="2">
    <source>
        <dbReference type="ARBA" id="ARBA00022525"/>
    </source>
</evidence>
<dbReference type="EMBL" id="ANAG01000017">
    <property type="protein sequence ID" value="EKW98790.1"/>
    <property type="molecule type" value="Genomic_DNA"/>
</dbReference>
<dbReference type="PATRIC" id="fig|1227363.6.peg.1435"/>
<feature type="region of interest" description="Disordered" evidence="6">
    <location>
        <begin position="32"/>
        <end position="51"/>
    </location>
</feature>
<feature type="compositionally biased region" description="Low complexity" evidence="6">
    <location>
        <begin position="84"/>
        <end position="109"/>
    </location>
</feature>
<evidence type="ECO:0000256" key="6">
    <source>
        <dbReference type="SAM" id="MobiDB-lite"/>
    </source>
</evidence>
<feature type="region of interest" description="Disordered" evidence="6">
    <location>
        <begin position="171"/>
        <end position="200"/>
    </location>
</feature>
<evidence type="ECO:0000259" key="8">
    <source>
        <dbReference type="PROSITE" id="PS50847"/>
    </source>
</evidence>
<evidence type="ECO:0000256" key="4">
    <source>
        <dbReference type="ARBA" id="ARBA00023088"/>
    </source>
</evidence>
<proteinExistence type="predicted"/>
<feature type="coiled-coil region" evidence="5">
    <location>
        <begin position="666"/>
        <end position="815"/>
    </location>
</feature>
<feature type="region of interest" description="Disordered" evidence="6">
    <location>
        <begin position="79"/>
        <end position="139"/>
    </location>
</feature>
<dbReference type="PROSITE" id="PS50847">
    <property type="entry name" value="GRAM_POS_ANCHORING"/>
    <property type="match status" value="1"/>
</dbReference>
<dbReference type="Gene3D" id="1.10.287.1490">
    <property type="match status" value="1"/>
</dbReference>
<organism evidence="9 10">
    <name type="scientific">Ligilactobacillus saerimneri 30a</name>
    <dbReference type="NCBI Taxonomy" id="1227363"/>
    <lineage>
        <taxon>Bacteria</taxon>
        <taxon>Bacillati</taxon>
        <taxon>Bacillota</taxon>
        <taxon>Bacilli</taxon>
        <taxon>Lactobacillales</taxon>
        <taxon>Lactobacillaceae</taxon>
        <taxon>Ligilactobacillus</taxon>
    </lineage>
</organism>
<comment type="caution">
    <text evidence="9">The sequence shown here is derived from an EMBL/GenBank/DDBJ whole genome shotgun (WGS) entry which is preliminary data.</text>
</comment>
<evidence type="ECO:0000256" key="3">
    <source>
        <dbReference type="ARBA" id="ARBA00022729"/>
    </source>
</evidence>
<feature type="compositionally biased region" description="Low complexity" evidence="6">
    <location>
        <begin position="171"/>
        <end position="189"/>
    </location>
</feature>
<dbReference type="AlphaFoldDB" id="M5J5X1"/>
<dbReference type="Pfam" id="PF08428">
    <property type="entry name" value="Rib"/>
    <property type="match status" value="1"/>
</dbReference>
<feature type="coiled-coil region" evidence="5">
    <location>
        <begin position="568"/>
        <end position="623"/>
    </location>
</feature>